<dbReference type="SUPFAM" id="SSF52317">
    <property type="entry name" value="Class I glutamine amidotransferase-like"/>
    <property type="match status" value="1"/>
</dbReference>
<evidence type="ECO:0000313" key="3">
    <source>
        <dbReference type="Proteomes" id="UP000642748"/>
    </source>
</evidence>
<dbReference type="InterPro" id="IPR019197">
    <property type="entry name" value="Biotin-prot_ligase_N"/>
</dbReference>
<keyword evidence="3" id="KW-1185">Reference proteome</keyword>
<gene>
    <name evidence="2" type="ORF">Raf01_50200</name>
</gene>
<dbReference type="Pfam" id="PF09825">
    <property type="entry name" value="BPL_N"/>
    <property type="match status" value="1"/>
</dbReference>
<feature type="domain" description="Biotin-protein ligase N-terminal" evidence="1">
    <location>
        <begin position="35"/>
        <end position="133"/>
    </location>
</feature>
<dbReference type="EMBL" id="BONZ01000048">
    <property type="protein sequence ID" value="GIH16848.1"/>
    <property type="molecule type" value="Genomic_DNA"/>
</dbReference>
<reference evidence="2" key="1">
    <citation type="submission" date="2021-01" db="EMBL/GenBank/DDBJ databases">
        <title>Whole genome shotgun sequence of Rugosimonospora africana NBRC 104875.</title>
        <authorList>
            <person name="Komaki H."/>
            <person name="Tamura T."/>
        </authorList>
    </citation>
    <scope>NUCLEOTIDE SEQUENCE</scope>
    <source>
        <strain evidence="2">NBRC 104875</strain>
    </source>
</reference>
<comment type="caution">
    <text evidence="2">The sequence shown here is derived from an EMBL/GenBank/DDBJ whole genome shotgun (WGS) entry which is preliminary data.</text>
</comment>
<dbReference type="InterPro" id="IPR029062">
    <property type="entry name" value="Class_I_gatase-like"/>
</dbReference>
<evidence type="ECO:0000259" key="1">
    <source>
        <dbReference type="Pfam" id="PF09825"/>
    </source>
</evidence>
<dbReference type="AlphaFoldDB" id="A0A8J3QU30"/>
<proteinExistence type="predicted"/>
<protein>
    <recommendedName>
        <fullName evidence="1">Biotin-protein ligase N-terminal domain-containing protein</fullName>
    </recommendedName>
</protein>
<sequence>MNRRRILIGAGAAGILAALGIGGYALTSQDRPLALIYRGPASCSGCSESVAALLENMENGFHTEFCGPNEDLEISPQTLAKAAVYVQPGGGTVDSAWRKLRRHADDIRNFVHGGGHYLGFCLGAYLAGATPGFALLPGNTDEYISTPGATVRTEDDTIVQVRWRGRLRNMYFQDGPAFTLRANAPATVIATYPTGAAAAVIATYGSGRVGVVGPHPEADKTWYSSAGLTNPDGIHLDLGYDFVESTVGGEDPGSPHSSDIALRRAWRKNPDINTTTTLNSCG</sequence>
<name>A0A8J3QU30_9ACTN</name>
<dbReference type="Gene3D" id="3.40.50.880">
    <property type="match status" value="1"/>
</dbReference>
<evidence type="ECO:0000313" key="2">
    <source>
        <dbReference type="EMBL" id="GIH16848.1"/>
    </source>
</evidence>
<dbReference type="Proteomes" id="UP000642748">
    <property type="component" value="Unassembled WGS sequence"/>
</dbReference>
<organism evidence="2 3">
    <name type="scientific">Rugosimonospora africana</name>
    <dbReference type="NCBI Taxonomy" id="556532"/>
    <lineage>
        <taxon>Bacteria</taxon>
        <taxon>Bacillati</taxon>
        <taxon>Actinomycetota</taxon>
        <taxon>Actinomycetes</taxon>
        <taxon>Micromonosporales</taxon>
        <taxon>Micromonosporaceae</taxon>
        <taxon>Rugosimonospora</taxon>
    </lineage>
</organism>
<accession>A0A8J3QU30</accession>
<dbReference type="RefSeq" id="WP_203920421.1">
    <property type="nucleotide sequence ID" value="NZ_BONZ01000048.1"/>
</dbReference>